<dbReference type="GO" id="GO:0003924">
    <property type="term" value="F:GTPase activity"/>
    <property type="evidence" value="ECO:0007669"/>
    <property type="project" value="InterPro"/>
</dbReference>
<evidence type="ECO:0000256" key="5">
    <source>
        <dbReference type="ARBA" id="ARBA00023134"/>
    </source>
</evidence>
<comment type="cofactor">
    <cofactor evidence="1">
        <name>Mg(2+)</name>
        <dbReference type="ChEBI" id="CHEBI:18420"/>
    </cofactor>
</comment>
<keyword evidence="8" id="KW-1185">Reference proteome</keyword>
<keyword evidence="4" id="KW-0547">Nucleotide-binding</keyword>
<dbReference type="SUPFAM" id="SSF55307">
    <property type="entry name" value="Tubulin C-terminal domain-like"/>
    <property type="match status" value="1"/>
</dbReference>
<dbReference type="InterPro" id="IPR002453">
    <property type="entry name" value="Beta_tubulin"/>
</dbReference>
<dbReference type="GO" id="GO:0005525">
    <property type="term" value="F:GTP binding"/>
    <property type="evidence" value="ECO:0007669"/>
    <property type="project" value="UniProtKB-KW"/>
</dbReference>
<feature type="domain" description="Tubulin/FtsZ 2-layer sandwich" evidence="6">
    <location>
        <begin position="1"/>
        <end position="69"/>
    </location>
</feature>
<evidence type="ECO:0000256" key="4">
    <source>
        <dbReference type="ARBA" id="ARBA00022741"/>
    </source>
</evidence>
<keyword evidence="3" id="KW-0493">Microtubule</keyword>
<dbReference type="GO" id="GO:0007017">
    <property type="term" value="P:microtubule-based process"/>
    <property type="evidence" value="ECO:0007669"/>
    <property type="project" value="InterPro"/>
</dbReference>
<evidence type="ECO:0000313" key="7">
    <source>
        <dbReference type="EMBL" id="KAB1281476.1"/>
    </source>
</evidence>
<dbReference type="GO" id="GO:0005200">
    <property type="term" value="F:structural constituent of cytoskeleton"/>
    <property type="evidence" value="ECO:0007669"/>
    <property type="project" value="InterPro"/>
</dbReference>
<dbReference type="AlphaFoldDB" id="A0A5N4EEN4"/>
<dbReference type="InterPro" id="IPR008280">
    <property type="entry name" value="Tub_FtsZ_C"/>
</dbReference>
<proteinExistence type="inferred from homology"/>
<dbReference type="InterPro" id="IPR018316">
    <property type="entry name" value="Tubulin/FtsZ_2-layer-sand-dom"/>
</dbReference>
<evidence type="ECO:0000313" key="8">
    <source>
        <dbReference type="Proteomes" id="UP000299084"/>
    </source>
</evidence>
<dbReference type="Pfam" id="PF03953">
    <property type="entry name" value="Tubulin_C"/>
    <property type="match status" value="1"/>
</dbReference>
<evidence type="ECO:0000259" key="6">
    <source>
        <dbReference type="Pfam" id="PF03953"/>
    </source>
</evidence>
<dbReference type="Proteomes" id="UP000299084">
    <property type="component" value="Unassembled WGS sequence"/>
</dbReference>
<dbReference type="GO" id="GO:0005874">
    <property type="term" value="C:microtubule"/>
    <property type="evidence" value="ECO:0007669"/>
    <property type="project" value="UniProtKB-KW"/>
</dbReference>
<organism evidence="7 8">
    <name type="scientific">Camelus dromedarius</name>
    <name type="common">Dromedary</name>
    <name type="synonym">Arabian camel</name>
    <dbReference type="NCBI Taxonomy" id="9838"/>
    <lineage>
        <taxon>Eukaryota</taxon>
        <taxon>Metazoa</taxon>
        <taxon>Chordata</taxon>
        <taxon>Craniata</taxon>
        <taxon>Vertebrata</taxon>
        <taxon>Euteleostomi</taxon>
        <taxon>Mammalia</taxon>
        <taxon>Eutheria</taxon>
        <taxon>Laurasiatheria</taxon>
        <taxon>Artiodactyla</taxon>
        <taxon>Tylopoda</taxon>
        <taxon>Camelidae</taxon>
        <taxon>Camelus</taxon>
    </lineage>
</organism>
<dbReference type="Gene3D" id="3.30.1330.20">
    <property type="entry name" value="Tubulin/FtsZ, C-terminal domain"/>
    <property type="match status" value="1"/>
</dbReference>
<evidence type="ECO:0000256" key="1">
    <source>
        <dbReference type="ARBA" id="ARBA00001946"/>
    </source>
</evidence>
<dbReference type="InterPro" id="IPR000217">
    <property type="entry name" value="Tubulin"/>
</dbReference>
<evidence type="ECO:0000256" key="2">
    <source>
        <dbReference type="ARBA" id="ARBA00009636"/>
    </source>
</evidence>
<comment type="similarity">
    <text evidence="2">Belongs to the tubulin family.</text>
</comment>
<accession>A0A5N4EEN4</accession>
<dbReference type="PANTHER" id="PTHR11588">
    <property type="entry name" value="TUBULIN"/>
    <property type="match status" value="1"/>
</dbReference>
<keyword evidence="5" id="KW-0342">GTP-binding</keyword>
<dbReference type="EMBL" id="JWIN03000003">
    <property type="protein sequence ID" value="KAB1281476.1"/>
    <property type="molecule type" value="Genomic_DNA"/>
</dbReference>
<evidence type="ECO:0000256" key="3">
    <source>
        <dbReference type="ARBA" id="ARBA00022701"/>
    </source>
</evidence>
<name>A0A5N4EEN4_CAMDR</name>
<protein>
    <submittedName>
        <fullName evidence="7">Tubulin beta chain</fullName>
    </submittedName>
</protein>
<dbReference type="PRINTS" id="PR01163">
    <property type="entry name" value="BETATUBULIN"/>
</dbReference>
<sequence>MAASDLCHGCYLTVATVFRSCMFMKEVHKQILNVQNKNSSYFADCIPSTAKTAVSDIPPRGPSNTQYSTFFPGYPEEALPMDYVRKPSGLRPLTEPVGRYLSLFPEHPSMIKYGIKNTWELMGCKMMVCDSPLCRLNIEPGFRYG</sequence>
<dbReference type="InterPro" id="IPR037103">
    <property type="entry name" value="Tubulin/FtsZ-like_C"/>
</dbReference>
<gene>
    <name evidence="7" type="ORF">Cadr_000004374</name>
</gene>
<comment type="caution">
    <text evidence="7">The sequence shown here is derived from an EMBL/GenBank/DDBJ whole genome shotgun (WGS) entry which is preliminary data.</text>
</comment>
<reference evidence="7 8" key="1">
    <citation type="journal article" date="2019" name="Mol. Ecol. Resour.">
        <title>Improving Illumina assemblies with Hi-C and long reads: an example with the North African dromedary.</title>
        <authorList>
            <person name="Elbers J.P."/>
            <person name="Rogers M.F."/>
            <person name="Perelman P.L."/>
            <person name="Proskuryakova A.A."/>
            <person name="Serdyukova N.A."/>
            <person name="Johnson W.E."/>
            <person name="Horin P."/>
            <person name="Corander J."/>
            <person name="Murphy D."/>
            <person name="Burger P.A."/>
        </authorList>
    </citation>
    <scope>NUCLEOTIDE SEQUENCE [LARGE SCALE GENOMIC DNA]</scope>
    <source>
        <strain evidence="7">Drom800</strain>
        <tissue evidence="7">Blood</tissue>
    </source>
</reference>